<proteinExistence type="predicted"/>
<dbReference type="AlphaFoldDB" id="A0A498HVE0"/>
<name>A0A498HVE0_MALDO</name>
<feature type="domain" description="GST N-terminal" evidence="8">
    <location>
        <begin position="627"/>
        <end position="708"/>
    </location>
</feature>
<dbReference type="Pfam" id="PF03016">
    <property type="entry name" value="Exostosin_GT47"/>
    <property type="match status" value="1"/>
</dbReference>
<evidence type="ECO:0000313" key="10">
    <source>
        <dbReference type="EMBL" id="RXH73477.1"/>
    </source>
</evidence>
<dbReference type="PROSITE" id="PS50040">
    <property type="entry name" value="EF1G_C"/>
    <property type="match status" value="1"/>
</dbReference>
<dbReference type="PANTHER" id="PTHR44372">
    <property type="entry name" value="ELONGATION FACTOR 1-GAMMA 1-RELATED"/>
    <property type="match status" value="1"/>
</dbReference>
<evidence type="ECO:0000256" key="5">
    <source>
        <dbReference type="PROSITE-ProRule" id="PRU00519"/>
    </source>
</evidence>
<comment type="caution">
    <text evidence="10">The sequence shown here is derived from an EMBL/GenBank/DDBJ whole genome shotgun (WGS) entry which is preliminary data.</text>
</comment>
<dbReference type="Gene3D" id="1.20.1050.10">
    <property type="match status" value="1"/>
</dbReference>
<dbReference type="GO" id="GO:0003746">
    <property type="term" value="F:translation elongation factor activity"/>
    <property type="evidence" value="ECO:0007669"/>
    <property type="project" value="UniProtKB-UniRule"/>
</dbReference>
<dbReference type="FunFam" id="1.20.1050.10:FF:000006">
    <property type="entry name" value="Elongation factor 1 gamma"/>
    <property type="match status" value="1"/>
</dbReference>
<comment type="function">
    <text evidence="1">Probably plays a role in anchoring the complex to other cellular components.</text>
</comment>
<protein>
    <submittedName>
        <fullName evidence="10">Uncharacterized protein</fullName>
    </submittedName>
</protein>
<dbReference type="InterPro" id="IPR040911">
    <property type="entry name" value="Exostosin_GT47"/>
</dbReference>
<accession>A0A498HVE0</accession>
<gene>
    <name evidence="10" type="ORF">DVH24_016299</name>
</gene>
<sequence>MKRLLVLMEKSRVAGRCHNQPWFFLLIASFLLVFVLLLSDYSALSAGRNTQQVTYFITNFANVIVNQDNSTSLPYHDHSTPISSNQTEIWLTLNVTNSSTSNAIPAQFFGHGREENHSVKSVVISKSPPAQPISPPPVQSISSPPVQSISSPPAQPISNEIGKNNSDADSCSGRYIYVYDLPKRFNQDLLKNCHSLVRWNDMCSHLSNMGLGPRIHNSKGKLVGNGWFATNQFSLEVIFHNRMKKYRCLTNDSSLASAIFVPFYAGLDVGRYLWDYNTSVRDASPLELVKWLSRRPEWKAMWGRDHFLVGGRIAWDFRRLTDNNSDWGSKLMFLPESKNMTLLSIESGSWNNEQAIPYPTYFHPSKDSEVFEWQRRMRNRKRRYLFSFAGAPRSDSKDNIRDTIINQCRSSATCKLVSCYNGAKKCDDPLNVMKVFEASVFCLQPSGDSYTRRSTFDSILAGCIPVFFHPGSAYVQYLWHFPNTPSKYSVFISENDIKDQKAIINETLLRIPKHQVVAMRKEVVRLIPRVIYANPMAPRLETVEDAFDIAVKGMLDKVEKIRRDMKEGKDPGVAFSELNGRKFDMPAVYRLLLSNFSLGRTLRLTDLKSERNVFLEQPWLCVDLVDDDTVLHAGKTNKNGYKALITAEYTGVKVELAPNFDMGVSNKTPEYLKLNPIGKVPLLVTPDGPIFESNAIARYVARLKADNPLYGCSLIDYAHIEQWIDFGSMEIDANISKWYYPRLGYGVYLPPAEEAAISALKRALGALNTHIASNTYLVGHSVTLADIVVVCNLYVGFANVMTKSFTSEFPHVERYFWTLVNQPNFKKVLGDVEQAVSVPPVASAKKPAQPAKGKIKEEPKKEAKKEPAKPKAEAAEEVEEAPKPKPKNPLDLLPPSKMVLDDWKRLYSNTKSNFREVAIKGFWDMYDPEGYSLWFCEYKYNDENTVSFVTLNKVGGFLQRMDLARKYAFGKMLVIGSEAPFKVKGLWLFRGQEIPKFVMYECYDMELYSWTKVDISDENQKERVNQMIEDQEPFEGEALLDAKCFK</sequence>
<evidence type="ECO:0000256" key="1">
    <source>
        <dbReference type="ARBA" id="ARBA00003468"/>
    </source>
</evidence>
<evidence type="ECO:0000259" key="7">
    <source>
        <dbReference type="PROSITE" id="PS50040"/>
    </source>
</evidence>
<keyword evidence="3 5" id="KW-0251">Elongation factor</keyword>
<feature type="region of interest" description="Disordered" evidence="6">
    <location>
        <begin position="840"/>
        <end position="893"/>
    </location>
</feature>
<feature type="compositionally biased region" description="Low complexity" evidence="6">
    <location>
        <begin position="139"/>
        <end position="158"/>
    </location>
</feature>
<dbReference type="InterPro" id="IPR036433">
    <property type="entry name" value="EF1B_G_C_sf"/>
</dbReference>
<evidence type="ECO:0000259" key="8">
    <source>
        <dbReference type="PROSITE" id="PS50404"/>
    </source>
</evidence>
<dbReference type="InterPro" id="IPR004046">
    <property type="entry name" value="GST_C"/>
</dbReference>
<dbReference type="InterPro" id="IPR036249">
    <property type="entry name" value="Thioredoxin-like_sf"/>
</dbReference>
<dbReference type="InterPro" id="IPR010987">
    <property type="entry name" value="Glutathione-S-Trfase_C-like"/>
</dbReference>
<organism evidence="10 11">
    <name type="scientific">Malus domestica</name>
    <name type="common">Apple</name>
    <name type="synonym">Pyrus malus</name>
    <dbReference type="NCBI Taxonomy" id="3750"/>
    <lineage>
        <taxon>Eukaryota</taxon>
        <taxon>Viridiplantae</taxon>
        <taxon>Streptophyta</taxon>
        <taxon>Embryophyta</taxon>
        <taxon>Tracheophyta</taxon>
        <taxon>Spermatophyta</taxon>
        <taxon>Magnoliopsida</taxon>
        <taxon>eudicotyledons</taxon>
        <taxon>Gunneridae</taxon>
        <taxon>Pentapetalae</taxon>
        <taxon>rosids</taxon>
        <taxon>fabids</taxon>
        <taxon>Rosales</taxon>
        <taxon>Rosaceae</taxon>
        <taxon>Amygdaloideae</taxon>
        <taxon>Maleae</taxon>
        <taxon>Malus</taxon>
    </lineage>
</organism>
<dbReference type="SMART" id="SM01183">
    <property type="entry name" value="EF1G"/>
    <property type="match status" value="1"/>
</dbReference>
<dbReference type="InterPro" id="IPR001662">
    <property type="entry name" value="EF1B_G_C"/>
</dbReference>
<evidence type="ECO:0000256" key="4">
    <source>
        <dbReference type="ARBA" id="ARBA00022917"/>
    </source>
</evidence>
<dbReference type="Proteomes" id="UP000290289">
    <property type="component" value="Chromosome 15"/>
</dbReference>
<evidence type="ECO:0000256" key="3">
    <source>
        <dbReference type="ARBA" id="ARBA00022768"/>
    </source>
</evidence>
<dbReference type="SUPFAM" id="SSF47616">
    <property type="entry name" value="GST C-terminal domain-like"/>
    <property type="match status" value="1"/>
</dbReference>
<feature type="domain" description="EF-1-gamma C-terminal" evidence="7">
    <location>
        <begin position="886"/>
        <end position="1046"/>
    </location>
</feature>
<feature type="region of interest" description="Disordered" evidence="6">
    <location>
        <begin position="126"/>
        <end position="165"/>
    </location>
</feature>
<dbReference type="InterPro" id="IPR040079">
    <property type="entry name" value="Glutathione_S-Trfase"/>
</dbReference>
<dbReference type="FunFam" id="3.40.30.10:FF:000148">
    <property type="entry name" value="Elongation factor 1B gamma"/>
    <property type="match status" value="1"/>
</dbReference>
<dbReference type="SUPFAM" id="SSF89942">
    <property type="entry name" value="eEF1-gamma domain"/>
    <property type="match status" value="1"/>
</dbReference>
<keyword evidence="4 5" id="KW-0648">Protein biosynthesis</keyword>
<evidence type="ECO:0000313" key="11">
    <source>
        <dbReference type="Proteomes" id="UP000290289"/>
    </source>
</evidence>
<dbReference type="PROSITE" id="PS50405">
    <property type="entry name" value="GST_CTER"/>
    <property type="match status" value="1"/>
</dbReference>
<feature type="domain" description="GST C-terminal" evidence="9">
    <location>
        <begin position="713"/>
        <end position="848"/>
    </location>
</feature>
<dbReference type="InterPro" id="IPR044628">
    <property type="entry name" value="EF-1-gamma_plant"/>
</dbReference>
<dbReference type="InterPro" id="IPR036282">
    <property type="entry name" value="Glutathione-S-Trfase_C_sf"/>
</dbReference>
<dbReference type="Pfam" id="PF00647">
    <property type="entry name" value="EF1G"/>
    <property type="match status" value="1"/>
</dbReference>
<dbReference type="PROSITE" id="PS50404">
    <property type="entry name" value="GST_NTER"/>
    <property type="match status" value="1"/>
</dbReference>
<dbReference type="SFLD" id="SFLDG00358">
    <property type="entry name" value="Main_(cytGST)"/>
    <property type="match status" value="1"/>
</dbReference>
<dbReference type="Gene3D" id="3.40.30.10">
    <property type="entry name" value="Glutaredoxin"/>
    <property type="match status" value="1"/>
</dbReference>
<dbReference type="FunFam" id="3.30.70.1010:FF:000001">
    <property type="entry name" value="Elongation factor 1-gamma 1"/>
    <property type="match status" value="1"/>
</dbReference>
<comment type="subunit">
    <text evidence="2">EF-1 is composed of four subunits: alpha, beta, delta, and gamma.</text>
</comment>
<dbReference type="Gene3D" id="3.30.70.1010">
    <property type="entry name" value="Translation elongation factor EF1B, gamma chain, conserved domain"/>
    <property type="match status" value="1"/>
</dbReference>
<feature type="compositionally biased region" description="Basic and acidic residues" evidence="6">
    <location>
        <begin position="854"/>
        <end position="874"/>
    </location>
</feature>
<dbReference type="GO" id="GO:0004364">
    <property type="term" value="F:glutathione transferase activity"/>
    <property type="evidence" value="ECO:0007669"/>
    <property type="project" value="InterPro"/>
</dbReference>
<evidence type="ECO:0000256" key="2">
    <source>
        <dbReference type="ARBA" id="ARBA00011237"/>
    </source>
</evidence>
<dbReference type="EMBL" id="RDQH01000341">
    <property type="protein sequence ID" value="RXH73477.1"/>
    <property type="molecule type" value="Genomic_DNA"/>
</dbReference>
<dbReference type="Pfam" id="PF02798">
    <property type="entry name" value="GST_N"/>
    <property type="match status" value="1"/>
</dbReference>
<evidence type="ECO:0000256" key="6">
    <source>
        <dbReference type="SAM" id="MobiDB-lite"/>
    </source>
</evidence>
<dbReference type="PANTHER" id="PTHR44372:SF13">
    <property type="entry name" value="ELONGATION FACTOR 1-GAMMA 1-RELATED"/>
    <property type="match status" value="1"/>
</dbReference>
<dbReference type="CDD" id="cd03181">
    <property type="entry name" value="GST_C_EF1Bgamma_like"/>
    <property type="match status" value="1"/>
</dbReference>
<keyword evidence="11" id="KW-1185">Reference proteome</keyword>
<dbReference type="CDD" id="cd03044">
    <property type="entry name" value="GST_N_EF1Bgamma"/>
    <property type="match status" value="1"/>
</dbReference>
<dbReference type="SFLD" id="SFLDS00019">
    <property type="entry name" value="Glutathione_Transferase_(cytos"/>
    <property type="match status" value="1"/>
</dbReference>
<feature type="compositionally biased region" description="Pro residues" evidence="6">
    <location>
        <begin position="129"/>
        <end position="138"/>
    </location>
</feature>
<dbReference type="SUPFAM" id="SSF52833">
    <property type="entry name" value="Thioredoxin-like"/>
    <property type="match status" value="1"/>
</dbReference>
<dbReference type="InterPro" id="IPR004045">
    <property type="entry name" value="Glutathione_S-Trfase_N"/>
</dbReference>
<dbReference type="STRING" id="3750.A0A498HVE0"/>
<dbReference type="Pfam" id="PF00043">
    <property type="entry name" value="GST_C"/>
    <property type="match status" value="1"/>
</dbReference>
<reference evidence="10 11" key="1">
    <citation type="submission" date="2018-10" db="EMBL/GenBank/DDBJ databases">
        <title>A high-quality apple genome assembly.</title>
        <authorList>
            <person name="Hu J."/>
        </authorList>
    </citation>
    <scope>NUCLEOTIDE SEQUENCE [LARGE SCALE GENOMIC DNA]</scope>
    <source>
        <strain evidence="11">cv. HFTH1</strain>
        <tissue evidence="10">Young leaf</tissue>
    </source>
</reference>
<evidence type="ECO:0000259" key="9">
    <source>
        <dbReference type="PROSITE" id="PS50405"/>
    </source>
</evidence>